<dbReference type="RefSeq" id="WP_214300457.1">
    <property type="nucleotide sequence ID" value="NZ_JAHDYS010000014.1"/>
</dbReference>
<sequence length="51" mass="5664">MSEGKNRNKRCSCGSGKKFKNCCFLNRKTRTTSITVDMGRPVAIDAVRVTP</sequence>
<dbReference type="Proteomes" id="UP000784128">
    <property type="component" value="Unassembled WGS sequence"/>
</dbReference>
<evidence type="ECO:0000313" key="2">
    <source>
        <dbReference type="Proteomes" id="UP000784128"/>
    </source>
</evidence>
<keyword evidence="2" id="KW-1185">Reference proteome</keyword>
<dbReference type="Pfam" id="PF02810">
    <property type="entry name" value="SEC-C"/>
    <property type="match status" value="1"/>
</dbReference>
<dbReference type="SUPFAM" id="SSF103642">
    <property type="entry name" value="Sec-C motif"/>
    <property type="match status" value="1"/>
</dbReference>
<gene>
    <name evidence="1" type="ORF">KJB30_14175</name>
</gene>
<reference evidence="1 2" key="1">
    <citation type="submission" date="2021-05" db="EMBL/GenBank/DDBJ databases">
        <title>The draft genome of Geobacter chapellei DSM 13688.</title>
        <authorList>
            <person name="Xu Z."/>
            <person name="Masuda Y."/>
            <person name="Itoh H."/>
            <person name="Senoo K."/>
        </authorList>
    </citation>
    <scope>NUCLEOTIDE SEQUENCE [LARGE SCALE GENOMIC DNA]</scope>
    <source>
        <strain evidence="1 2">DSM 13688</strain>
    </source>
</reference>
<comment type="caution">
    <text evidence="1">The sequence shown here is derived from an EMBL/GenBank/DDBJ whole genome shotgun (WGS) entry which is preliminary data.</text>
</comment>
<evidence type="ECO:0000313" key="1">
    <source>
        <dbReference type="EMBL" id="MBT1072939.1"/>
    </source>
</evidence>
<accession>A0ABS5UB85</accession>
<dbReference type="Gene3D" id="3.10.450.50">
    <property type="match status" value="1"/>
</dbReference>
<protein>
    <submittedName>
        <fullName evidence="1">SEC-C domain-containing protein</fullName>
    </submittedName>
</protein>
<dbReference type="InterPro" id="IPR004027">
    <property type="entry name" value="SEC_C_motif"/>
</dbReference>
<organism evidence="1 2">
    <name type="scientific">Pelotalea chapellei</name>
    <dbReference type="NCBI Taxonomy" id="44671"/>
    <lineage>
        <taxon>Bacteria</taxon>
        <taxon>Pseudomonadati</taxon>
        <taxon>Thermodesulfobacteriota</taxon>
        <taxon>Desulfuromonadia</taxon>
        <taxon>Geobacterales</taxon>
        <taxon>Geobacteraceae</taxon>
        <taxon>Pelotalea</taxon>
    </lineage>
</organism>
<proteinExistence type="predicted"/>
<dbReference type="EMBL" id="JAHDYS010000014">
    <property type="protein sequence ID" value="MBT1072939.1"/>
    <property type="molecule type" value="Genomic_DNA"/>
</dbReference>
<name>A0ABS5UB85_9BACT</name>